<reference evidence="1" key="1">
    <citation type="journal article" date="2011" name="PLoS Biol.">
        <title>Gene gain and loss during evolution of obligate parasitism in the white rust pathogen of Arabidopsis thaliana.</title>
        <authorList>
            <person name="Kemen E."/>
            <person name="Gardiner A."/>
            <person name="Schultz-Larsen T."/>
            <person name="Kemen A.C."/>
            <person name="Balmuth A.L."/>
            <person name="Robert-Seilaniantz A."/>
            <person name="Bailey K."/>
            <person name="Holub E."/>
            <person name="Studholme D.J."/>
            <person name="Maclean D."/>
            <person name="Jones J.D."/>
        </authorList>
    </citation>
    <scope>NUCLEOTIDE SEQUENCE</scope>
</reference>
<accession>F0X1I9</accession>
<protein>
    <submittedName>
        <fullName evidence="1">AlNc14C626G12281 protein</fullName>
    </submittedName>
</protein>
<proteinExistence type="predicted"/>
<reference evidence="1" key="2">
    <citation type="submission" date="2011-02" db="EMBL/GenBank/DDBJ databases">
        <authorList>
            <person name="MacLean D."/>
        </authorList>
    </citation>
    <scope>NUCLEOTIDE SEQUENCE</scope>
</reference>
<organism evidence="1">
    <name type="scientific">Albugo laibachii Nc14</name>
    <dbReference type="NCBI Taxonomy" id="890382"/>
    <lineage>
        <taxon>Eukaryota</taxon>
        <taxon>Sar</taxon>
        <taxon>Stramenopiles</taxon>
        <taxon>Oomycota</taxon>
        <taxon>Peronosporomycetes</taxon>
        <taxon>Albuginales</taxon>
        <taxon>Albuginaceae</taxon>
        <taxon>Albugo</taxon>
    </lineage>
</organism>
<evidence type="ECO:0000313" key="1">
    <source>
        <dbReference type="EMBL" id="CCA27676.1"/>
    </source>
</evidence>
<dbReference type="AlphaFoldDB" id="F0X1I9"/>
<gene>
    <name evidence="1" type="primary">AlNc14C626G12281</name>
    <name evidence="1" type="ORF">ALNC14_138200</name>
</gene>
<dbReference type="EMBL" id="FR824634">
    <property type="protein sequence ID" value="CCA27676.1"/>
    <property type="molecule type" value="Genomic_DNA"/>
</dbReference>
<dbReference type="HOGENOM" id="CLU_2532166_0_0_1"/>
<sequence length="84" mass="9385">MLWIRRAHIPETPAPIVTKHPPPQAPVVTKKLSLGGTQGRQAHSMHINFFNTLSTCLQARASTTNLDYVQHMLDQQVIEGSRKS</sequence>
<name>F0X1I9_9STRA</name>